<sequence length="367" mass="40748">MTTVNLLSCVTSLSPLLCAEWFPKHSALAFGHLLRFLEKGPVEYQQVILLILKALLQHTPMVAAQSPYVYVIISQLVESTLCQEALLQSCSSLVGSHPLEAGFSENGFGGTEDKVLAPQSSFKPEVDHFSTPWDQVLGWVRHQQCRVVQQIQVHHHERSALRLGLLGHDEVLRSATWASLLDRAEVPRSAPRSGLLDRVEMQKTAPRLGLLGPAEVPWSALQFGLFGHAEVPSSALRSGFFGHAEALRCRGVEECSKVRHSLTPYALCLSCCKALFNPFNFLILVRNSSSKYGMNELVVLLQKLAVTCIAWVSVAGFNCFHWSRAFPLYGHGYDSVLKAIDKMEESAGTIGGWIICWQIYSFRMQGR</sequence>
<dbReference type="GO" id="GO:0000902">
    <property type="term" value="P:cell morphogenesis"/>
    <property type="evidence" value="ECO:0007669"/>
    <property type="project" value="InterPro"/>
</dbReference>
<evidence type="ECO:0000259" key="1">
    <source>
        <dbReference type="Pfam" id="PF14225"/>
    </source>
</evidence>
<feature type="domain" description="Cell morphogenesis protein C-terminal" evidence="1">
    <location>
        <begin position="13"/>
        <end position="86"/>
    </location>
</feature>
<reference evidence="2" key="1">
    <citation type="journal article" date="2023" name="Plant J.">
        <title>The genome of the king protea, Protea cynaroides.</title>
        <authorList>
            <person name="Chang J."/>
            <person name="Duong T.A."/>
            <person name="Schoeman C."/>
            <person name="Ma X."/>
            <person name="Roodt D."/>
            <person name="Barker N."/>
            <person name="Li Z."/>
            <person name="Van de Peer Y."/>
            <person name="Mizrachi E."/>
        </authorList>
    </citation>
    <scope>NUCLEOTIDE SEQUENCE</scope>
    <source>
        <tissue evidence="2">Young leaves</tissue>
    </source>
</reference>
<keyword evidence="3" id="KW-1185">Reference proteome</keyword>
<name>A0A9Q0H9J0_9MAGN</name>
<dbReference type="GO" id="GO:0005938">
    <property type="term" value="C:cell cortex"/>
    <property type="evidence" value="ECO:0007669"/>
    <property type="project" value="TreeGrafter"/>
</dbReference>
<dbReference type="OrthoDB" id="1693948at2759"/>
<proteinExistence type="predicted"/>
<evidence type="ECO:0000313" key="2">
    <source>
        <dbReference type="EMBL" id="KAJ4961091.1"/>
    </source>
</evidence>
<dbReference type="PANTHER" id="PTHR12295">
    <property type="entry name" value="FURRY-RELATED"/>
    <property type="match status" value="1"/>
</dbReference>
<accession>A0A9Q0H9J0</accession>
<dbReference type="InterPro" id="IPR039867">
    <property type="entry name" value="Furry/Tao3/Mor2"/>
</dbReference>
<dbReference type="AlphaFoldDB" id="A0A9Q0H9J0"/>
<comment type="caution">
    <text evidence="2">The sequence shown here is derived from an EMBL/GenBank/DDBJ whole genome shotgun (WGS) entry which is preliminary data.</text>
</comment>
<gene>
    <name evidence="2" type="ORF">NE237_021001</name>
</gene>
<organism evidence="2 3">
    <name type="scientific">Protea cynaroides</name>
    <dbReference type="NCBI Taxonomy" id="273540"/>
    <lineage>
        <taxon>Eukaryota</taxon>
        <taxon>Viridiplantae</taxon>
        <taxon>Streptophyta</taxon>
        <taxon>Embryophyta</taxon>
        <taxon>Tracheophyta</taxon>
        <taxon>Spermatophyta</taxon>
        <taxon>Magnoliopsida</taxon>
        <taxon>Proteales</taxon>
        <taxon>Proteaceae</taxon>
        <taxon>Protea</taxon>
    </lineage>
</organism>
<dbReference type="Pfam" id="PF14225">
    <property type="entry name" value="MOR2-PAG1_C"/>
    <property type="match status" value="1"/>
</dbReference>
<dbReference type="EMBL" id="JAMYWD010000009">
    <property type="protein sequence ID" value="KAJ4961091.1"/>
    <property type="molecule type" value="Genomic_DNA"/>
</dbReference>
<dbReference type="PANTHER" id="PTHR12295:SF30">
    <property type="entry name" value="PROTEIN FURRY"/>
    <property type="match status" value="1"/>
</dbReference>
<dbReference type="InterPro" id="IPR025481">
    <property type="entry name" value="Cell_Morphogen_C"/>
</dbReference>
<evidence type="ECO:0000313" key="3">
    <source>
        <dbReference type="Proteomes" id="UP001141806"/>
    </source>
</evidence>
<protein>
    <recommendedName>
        <fullName evidence="1">Cell morphogenesis protein C-terminal domain-containing protein</fullName>
    </recommendedName>
</protein>
<dbReference type="GO" id="GO:0030427">
    <property type="term" value="C:site of polarized growth"/>
    <property type="evidence" value="ECO:0007669"/>
    <property type="project" value="TreeGrafter"/>
</dbReference>
<dbReference type="Proteomes" id="UP001141806">
    <property type="component" value="Unassembled WGS sequence"/>
</dbReference>